<reference evidence="1 2" key="1">
    <citation type="submission" date="2018-11" db="EMBL/GenBank/DDBJ databases">
        <title>Genomic profiling of Staphylococcus species from a Poultry farm system in KwaZulu-Natal, South Africa.</title>
        <authorList>
            <person name="Amoako D.G."/>
            <person name="Somboro A.M."/>
            <person name="Abia A.L.K."/>
            <person name="Bester L.A."/>
            <person name="Essack S.Y."/>
        </authorList>
    </citation>
    <scope>NUCLEOTIDE SEQUENCE [LARGE SCALE GENOMIC DNA]</scope>
    <source>
        <strain evidence="1 2">SA11</strain>
    </source>
</reference>
<accession>A0A4Q7CKV6</accession>
<dbReference type="Proteomes" id="UP000293854">
    <property type="component" value="Unassembled WGS sequence"/>
</dbReference>
<dbReference type="NCBIfam" id="TIGR03923">
    <property type="entry name" value="T7SS_EccE"/>
    <property type="match status" value="1"/>
</dbReference>
<feature type="non-terminal residue" evidence="1">
    <location>
        <position position="151"/>
    </location>
</feature>
<dbReference type="EMBL" id="RQTE01000821">
    <property type="protein sequence ID" value="RZH96978.1"/>
    <property type="molecule type" value="Genomic_DNA"/>
</dbReference>
<gene>
    <name evidence="1" type="primary">eccE2</name>
    <name evidence="1" type="ORF">EIG99_15350</name>
</gene>
<sequence length="151" mass="16582">ALVFVQWWGQPAWSCAVLGLRGRRPVKWNDPITLANNRSVGGVRVQDGVAVVAVQLLGRAHRATTVTGSVTVESDNVIDVVELAPLLRHPLDLELDSISVVTFGSRTGTVGDYPRVYDAEIGTPPYAGRRETWLIMRLPVIGNTQALRWRT</sequence>
<dbReference type="InterPro" id="IPR021368">
    <property type="entry name" value="T7SS_EccE"/>
</dbReference>
<dbReference type="AlphaFoldDB" id="A0A4Q7CKV6"/>
<protein>
    <submittedName>
        <fullName evidence="1">Type VII secretion system ESX-2 subunit EccE2</fullName>
    </submittedName>
</protein>
<evidence type="ECO:0000313" key="2">
    <source>
        <dbReference type="Proteomes" id="UP000293854"/>
    </source>
</evidence>
<organism evidence="1 2">
    <name type="scientific">Staphylococcus condimenti</name>
    <dbReference type="NCBI Taxonomy" id="70255"/>
    <lineage>
        <taxon>Bacteria</taxon>
        <taxon>Bacillati</taxon>
        <taxon>Bacillota</taxon>
        <taxon>Bacilli</taxon>
        <taxon>Bacillales</taxon>
        <taxon>Staphylococcaceae</taxon>
        <taxon>Staphylococcus</taxon>
    </lineage>
</organism>
<comment type="caution">
    <text evidence="1">The sequence shown here is derived from an EMBL/GenBank/DDBJ whole genome shotgun (WGS) entry which is preliminary data.</text>
</comment>
<feature type="non-terminal residue" evidence="1">
    <location>
        <position position="1"/>
    </location>
</feature>
<name>A0A4Q7CKV6_9STAP</name>
<evidence type="ECO:0000313" key="1">
    <source>
        <dbReference type="EMBL" id="RZH96978.1"/>
    </source>
</evidence>
<proteinExistence type="predicted"/>